<dbReference type="eggNOG" id="COG3565">
    <property type="taxonomic scope" value="Bacteria"/>
</dbReference>
<gene>
    <name evidence="2" type="ordered locus">Cyast_0768</name>
</gene>
<dbReference type="SUPFAM" id="SSF54593">
    <property type="entry name" value="Glyoxalase/Bleomycin resistance protein/Dihydroxybiphenyl dioxygenase"/>
    <property type="match status" value="1"/>
</dbReference>
<dbReference type="Proteomes" id="UP000010483">
    <property type="component" value="Chromosome"/>
</dbReference>
<reference evidence="3" key="1">
    <citation type="journal article" date="2013" name="Proc. Natl. Acad. Sci. U.S.A.">
        <title>Improving the coverage of the cyanobacterial phylum using diversity-driven genome sequencing.</title>
        <authorList>
            <person name="Shih P.M."/>
            <person name="Wu D."/>
            <person name="Latifi A."/>
            <person name="Axen S.D."/>
            <person name="Fewer D.P."/>
            <person name="Talla E."/>
            <person name="Calteau A."/>
            <person name="Cai F."/>
            <person name="Tandeau de Marsac N."/>
            <person name="Rippka R."/>
            <person name="Herdman M."/>
            <person name="Sivonen K."/>
            <person name="Coursin T."/>
            <person name="Laurent T."/>
            <person name="Goodwin L."/>
            <person name="Nolan M."/>
            <person name="Davenport K.W."/>
            <person name="Han C.S."/>
            <person name="Rubin E.M."/>
            <person name="Eisen J.A."/>
            <person name="Woyke T."/>
            <person name="Gugger M."/>
            <person name="Kerfeld C.A."/>
        </authorList>
    </citation>
    <scope>NUCLEOTIDE SEQUENCE [LARGE SCALE GENOMIC DNA]</scope>
    <source>
        <strain evidence="3">ATCC 29140 / PCC 7202</strain>
    </source>
</reference>
<dbReference type="PANTHER" id="PTHR39434">
    <property type="match status" value="1"/>
</dbReference>
<keyword evidence="3" id="KW-1185">Reference proteome</keyword>
<evidence type="ECO:0000313" key="2">
    <source>
        <dbReference type="EMBL" id="AFZ46740.1"/>
    </source>
</evidence>
<dbReference type="Pfam" id="PF00903">
    <property type="entry name" value="Glyoxalase"/>
    <property type="match status" value="1"/>
</dbReference>
<evidence type="ECO:0000313" key="3">
    <source>
        <dbReference type="Proteomes" id="UP000010483"/>
    </source>
</evidence>
<dbReference type="EMBL" id="CP003940">
    <property type="protein sequence ID" value="AFZ46740.1"/>
    <property type="molecule type" value="Genomic_DNA"/>
</dbReference>
<dbReference type="InterPro" id="IPR037523">
    <property type="entry name" value="VOC_core"/>
</dbReference>
<dbReference type="PANTHER" id="PTHR39434:SF1">
    <property type="entry name" value="VOC DOMAIN-CONTAINING PROTEIN"/>
    <property type="match status" value="1"/>
</dbReference>
<feature type="domain" description="VOC" evidence="1">
    <location>
        <begin position="4"/>
        <end position="124"/>
    </location>
</feature>
<sequence length="142" mass="16611">MNNIIFHLAIPMINAEETKRFYGDVLGAKVGRNNDHAMIFNFYGHQLVTHTSKEDITPPRGIYPRHFGMIFTQESDWDDLVSICENKGVDFYQPPRIRFTGELTEHKTFFLQDPAYNILEFKFYRHYEAIFGADNIMAIGDR</sequence>
<dbReference type="KEGG" id="csn:Cyast_0768"/>
<protein>
    <submittedName>
        <fullName evidence="2">Glyoxalase/bleomycin resistance protein/dioxygenase</fullName>
    </submittedName>
</protein>
<accession>K9YK28</accession>
<organism evidence="2 3">
    <name type="scientific">Cyanobacterium stanieri (strain ATCC 29140 / PCC 7202)</name>
    <dbReference type="NCBI Taxonomy" id="292563"/>
    <lineage>
        <taxon>Bacteria</taxon>
        <taxon>Bacillati</taxon>
        <taxon>Cyanobacteriota</taxon>
        <taxon>Cyanophyceae</taxon>
        <taxon>Oscillatoriophycideae</taxon>
        <taxon>Chroococcales</taxon>
        <taxon>Geminocystaceae</taxon>
        <taxon>Cyanobacterium</taxon>
    </lineage>
</organism>
<dbReference type="STRING" id="292563.Cyast_0768"/>
<dbReference type="HOGENOM" id="CLU_109157_1_0_3"/>
<dbReference type="Gene3D" id="3.10.180.10">
    <property type="entry name" value="2,3-Dihydroxybiphenyl 1,2-Dioxygenase, domain 1"/>
    <property type="match status" value="1"/>
</dbReference>
<evidence type="ECO:0000259" key="1">
    <source>
        <dbReference type="PROSITE" id="PS51819"/>
    </source>
</evidence>
<dbReference type="AlphaFoldDB" id="K9YK28"/>
<proteinExistence type="predicted"/>
<name>K9YK28_CYASC</name>
<dbReference type="BioCyc" id="CSTA292563:G1353-772-MONOMER"/>
<dbReference type="InterPro" id="IPR029068">
    <property type="entry name" value="Glyas_Bleomycin-R_OHBP_Dase"/>
</dbReference>
<dbReference type="PROSITE" id="PS51819">
    <property type="entry name" value="VOC"/>
    <property type="match status" value="1"/>
</dbReference>
<dbReference type="InterPro" id="IPR004360">
    <property type="entry name" value="Glyas_Fos-R_dOase_dom"/>
</dbReference>